<keyword evidence="2" id="KW-1185">Reference proteome</keyword>
<organism evidence="1 2">
    <name type="scientific">Hygrophoropsis aurantiaca</name>
    <dbReference type="NCBI Taxonomy" id="72124"/>
    <lineage>
        <taxon>Eukaryota</taxon>
        <taxon>Fungi</taxon>
        <taxon>Dikarya</taxon>
        <taxon>Basidiomycota</taxon>
        <taxon>Agaricomycotina</taxon>
        <taxon>Agaricomycetes</taxon>
        <taxon>Agaricomycetidae</taxon>
        <taxon>Boletales</taxon>
        <taxon>Coniophorineae</taxon>
        <taxon>Hygrophoropsidaceae</taxon>
        <taxon>Hygrophoropsis</taxon>
    </lineage>
</organism>
<reference evidence="1" key="1">
    <citation type="journal article" date="2021" name="New Phytol.">
        <title>Evolutionary innovations through gain and loss of genes in the ectomycorrhizal Boletales.</title>
        <authorList>
            <person name="Wu G."/>
            <person name="Miyauchi S."/>
            <person name="Morin E."/>
            <person name="Kuo A."/>
            <person name="Drula E."/>
            <person name="Varga T."/>
            <person name="Kohler A."/>
            <person name="Feng B."/>
            <person name="Cao Y."/>
            <person name="Lipzen A."/>
            <person name="Daum C."/>
            <person name="Hundley H."/>
            <person name="Pangilinan J."/>
            <person name="Johnson J."/>
            <person name="Barry K."/>
            <person name="LaButti K."/>
            <person name="Ng V."/>
            <person name="Ahrendt S."/>
            <person name="Min B."/>
            <person name="Choi I.G."/>
            <person name="Park H."/>
            <person name="Plett J.M."/>
            <person name="Magnuson J."/>
            <person name="Spatafora J.W."/>
            <person name="Nagy L.G."/>
            <person name="Henrissat B."/>
            <person name="Grigoriev I.V."/>
            <person name="Yang Z.L."/>
            <person name="Xu J."/>
            <person name="Martin F.M."/>
        </authorList>
    </citation>
    <scope>NUCLEOTIDE SEQUENCE</scope>
    <source>
        <strain evidence="1">ATCC 28755</strain>
    </source>
</reference>
<gene>
    <name evidence="1" type="ORF">BJ138DRAFT_1115193</name>
</gene>
<sequence length="335" mass="36819">MDAQFEAARNISYAASAALAAMVFDFALTVRDERRYIWSWRTSPHAKTYIVTRYFGILAQIANVAFTIWLSSKTDIAPKLCKTWVAYQATVIQILILVVDGLLILAIYAVFYQRYLIIGVAVALAAAQPSSMVISFLAVASDVSNAPGCLLRHAHFGSIYFGRVLVTCNPGLNLNRYLNRTTTLATHVVILFLFLWKFFIERRTRTPLRCVIMRDSTLAVTCTSVIFLLVLLCSAGVIKSGVNTNMIYYWLLSTLWVAAGRIILSSERLKSDHASGGPTNENSVGVTTTEIFIPEDASVYELTLNANCSTCPPTPSVADQSMSESQSRNDAGIGA</sequence>
<comment type="caution">
    <text evidence="1">The sequence shown here is derived from an EMBL/GenBank/DDBJ whole genome shotgun (WGS) entry which is preliminary data.</text>
</comment>
<dbReference type="EMBL" id="MU267773">
    <property type="protein sequence ID" value="KAH7909199.1"/>
    <property type="molecule type" value="Genomic_DNA"/>
</dbReference>
<dbReference type="Proteomes" id="UP000790377">
    <property type="component" value="Unassembled WGS sequence"/>
</dbReference>
<evidence type="ECO:0000313" key="2">
    <source>
        <dbReference type="Proteomes" id="UP000790377"/>
    </source>
</evidence>
<evidence type="ECO:0000313" key="1">
    <source>
        <dbReference type="EMBL" id="KAH7909199.1"/>
    </source>
</evidence>
<accession>A0ACB8A809</accession>
<proteinExistence type="predicted"/>
<protein>
    <submittedName>
        <fullName evidence="1">Uncharacterized protein</fullName>
    </submittedName>
</protein>
<name>A0ACB8A809_9AGAM</name>